<dbReference type="GeneID" id="85008160"/>
<accession>D0WIV2</accession>
<keyword evidence="5" id="KW-0004">4Fe-4S</keyword>
<evidence type="ECO:0000256" key="7">
    <source>
        <dbReference type="ARBA" id="ARBA00022723"/>
    </source>
</evidence>
<evidence type="ECO:0000256" key="6">
    <source>
        <dbReference type="ARBA" id="ARBA00022691"/>
    </source>
</evidence>
<evidence type="ECO:0000256" key="5">
    <source>
        <dbReference type="ARBA" id="ARBA00022485"/>
    </source>
</evidence>
<protein>
    <recommendedName>
        <fullName evidence="4 12">Anaerobic ribonucleoside-triphosphate reductase-activating protein</fullName>
        <ecNumber evidence="12">1.97.1.-</ecNumber>
    </recommendedName>
</protein>
<name>D0WIV2_SLAES</name>
<evidence type="ECO:0000256" key="12">
    <source>
        <dbReference type="PIRNR" id="PIRNR000368"/>
    </source>
</evidence>
<reference evidence="13" key="1">
    <citation type="submission" date="2009-10" db="EMBL/GenBank/DDBJ databases">
        <authorList>
            <person name="Weinstock G."/>
            <person name="Sodergren E."/>
            <person name="Clifton S."/>
            <person name="Fulton L."/>
            <person name="Fulton B."/>
            <person name="Courtney L."/>
            <person name="Fronick C."/>
            <person name="Harrison M."/>
            <person name="Strong C."/>
            <person name="Farmer C."/>
            <person name="Delahaunty K."/>
            <person name="Markovic C."/>
            <person name="Hall O."/>
            <person name="Minx P."/>
            <person name="Tomlinson C."/>
            <person name="Mitreva M."/>
            <person name="Nelson J."/>
            <person name="Hou S."/>
            <person name="Wollam A."/>
            <person name="Pepin K.H."/>
            <person name="Johnson M."/>
            <person name="Bhonagiri V."/>
            <person name="Nash W.E."/>
            <person name="Warren W."/>
            <person name="Chinwalla A."/>
            <person name="Mardis E.R."/>
            <person name="Wilson R.K."/>
        </authorList>
    </citation>
    <scope>NUCLEOTIDE SEQUENCE [LARGE SCALE GENOMIC DNA]</scope>
    <source>
        <strain evidence="13">ATCC 700122</strain>
    </source>
</reference>
<dbReference type="NCBIfam" id="TIGR02491">
    <property type="entry name" value="NrdG"/>
    <property type="match status" value="1"/>
</dbReference>
<dbReference type="CDD" id="cd01335">
    <property type="entry name" value="Radical_SAM"/>
    <property type="match status" value="1"/>
</dbReference>
<dbReference type="InterPro" id="IPR058240">
    <property type="entry name" value="rSAM_sf"/>
</dbReference>
<comment type="catalytic activity">
    <reaction evidence="11">
        <text>glycyl-[protein] + reduced [flavodoxin] + S-adenosyl-L-methionine = glycin-2-yl radical-[protein] + semiquinone [flavodoxin] + 5'-deoxyadenosine + L-methionine + H(+)</text>
        <dbReference type="Rhea" id="RHEA:61976"/>
        <dbReference type="Rhea" id="RHEA-COMP:10622"/>
        <dbReference type="Rhea" id="RHEA-COMP:14480"/>
        <dbReference type="Rhea" id="RHEA-COMP:15993"/>
        <dbReference type="Rhea" id="RHEA-COMP:15994"/>
        <dbReference type="ChEBI" id="CHEBI:15378"/>
        <dbReference type="ChEBI" id="CHEBI:17319"/>
        <dbReference type="ChEBI" id="CHEBI:29947"/>
        <dbReference type="ChEBI" id="CHEBI:32722"/>
        <dbReference type="ChEBI" id="CHEBI:57618"/>
        <dbReference type="ChEBI" id="CHEBI:57844"/>
        <dbReference type="ChEBI" id="CHEBI:59789"/>
        <dbReference type="ChEBI" id="CHEBI:140311"/>
    </reaction>
</comment>
<keyword evidence="8 12" id="KW-0560">Oxidoreductase</keyword>
<dbReference type="EMBL" id="ACUX02000019">
    <property type="protein sequence ID" value="EEZ60300.1"/>
    <property type="molecule type" value="Genomic_DNA"/>
</dbReference>
<evidence type="ECO:0000256" key="8">
    <source>
        <dbReference type="ARBA" id="ARBA00023002"/>
    </source>
</evidence>
<gene>
    <name evidence="13" type="primary">nrdG</name>
    <name evidence="13" type="ORF">HMPREF0762_01777</name>
</gene>
<dbReference type="PANTHER" id="PTHR30352:SF2">
    <property type="entry name" value="ANAEROBIC RIBONUCLEOSIDE-TRIPHOSPHATE REDUCTASE-ACTIVATING PROTEIN"/>
    <property type="match status" value="1"/>
</dbReference>
<evidence type="ECO:0000256" key="1">
    <source>
        <dbReference type="ARBA" id="ARBA00001966"/>
    </source>
</evidence>
<dbReference type="eggNOG" id="COG0602">
    <property type="taxonomic scope" value="Bacteria"/>
</dbReference>
<dbReference type="RefSeq" id="WP_006363056.1">
    <property type="nucleotide sequence ID" value="NZ_GG700631.1"/>
</dbReference>
<dbReference type="SFLD" id="SFLDF00299">
    <property type="entry name" value="anaerobic_ribonucleoside-triph"/>
    <property type="match status" value="1"/>
</dbReference>
<comment type="caution">
    <text evidence="13">The sequence shown here is derived from an EMBL/GenBank/DDBJ whole genome shotgun (WGS) entry which is preliminary data.</text>
</comment>
<keyword evidence="10" id="KW-0411">Iron-sulfur</keyword>
<dbReference type="GO" id="GO:0043365">
    <property type="term" value="F:[formate-C-acetyltransferase]-activating enzyme activity"/>
    <property type="evidence" value="ECO:0007669"/>
    <property type="project" value="InterPro"/>
</dbReference>
<proteinExistence type="inferred from homology"/>
<comment type="cofactor">
    <cofactor evidence="1">
        <name>[4Fe-4S] cluster</name>
        <dbReference type="ChEBI" id="CHEBI:49883"/>
    </cofactor>
</comment>
<dbReference type="SFLD" id="SFLDG01066">
    <property type="entry name" value="organic_radical-activating_enz"/>
    <property type="match status" value="1"/>
</dbReference>
<dbReference type="SFLD" id="SFLDS00029">
    <property type="entry name" value="Radical_SAM"/>
    <property type="match status" value="1"/>
</dbReference>
<dbReference type="Gene3D" id="3.20.20.70">
    <property type="entry name" value="Aldolase class I"/>
    <property type="match status" value="1"/>
</dbReference>
<dbReference type="PIRSF" id="PIRSF000368">
    <property type="entry name" value="NrdG"/>
    <property type="match status" value="1"/>
</dbReference>
<evidence type="ECO:0000256" key="10">
    <source>
        <dbReference type="ARBA" id="ARBA00023014"/>
    </source>
</evidence>
<evidence type="ECO:0000313" key="13">
    <source>
        <dbReference type="EMBL" id="EEZ60300.1"/>
    </source>
</evidence>
<dbReference type="AlphaFoldDB" id="D0WIV2"/>
<organism evidence="13 14">
    <name type="scientific">Slackia exigua (strain ATCC 700122 / DSM 15923 / CIP 105133 / JCM 11022 / KCTC 5966 / S-7)</name>
    <dbReference type="NCBI Taxonomy" id="649764"/>
    <lineage>
        <taxon>Bacteria</taxon>
        <taxon>Bacillati</taxon>
        <taxon>Actinomycetota</taxon>
        <taxon>Coriobacteriia</taxon>
        <taxon>Eggerthellales</taxon>
        <taxon>Eggerthellaceae</taxon>
        <taxon>Slackia</taxon>
    </lineage>
</organism>
<sequence>MRARIGRLRLEGGAARDACGVAFCGLEHEAMHYSTIKYCDIANGEGVRTVLFVSGCRMHCPFCFNEEAWNFHAGNPFDAAVQDQIVESLRPLYVDGLSVLGGEPMEPENQAGLVDFLERVRREFPDKTIWLYSGHTFENLTRGSGHTECTDRIMATLDVLVDGPFVQAKKSMGLRFRGSSNQRVIDVPATLASGEVVLWGDDALYTTREMKRSF</sequence>
<dbReference type="GO" id="GO:0004748">
    <property type="term" value="F:ribonucleoside-diphosphate reductase activity, thioredoxin disulfide as acceptor"/>
    <property type="evidence" value="ECO:0007669"/>
    <property type="project" value="TreeGrafter"/>
</dbReference>
<comment type="function">
    <text evidence="2 12">Activation of anaerobic ribonucleoside-triphosphate reductase under anaerobic conditions by generation of an organic free radical, using S-adenosylmethionine and reduced flavodoxin as cosubstrates to produce 5'-deoxy-adenosine.</text>
</comment>
<keyword evidence="7" id="KW-0479">Metal-binding</keyword>
<dbReference type="SUPFAM" id="SSF102114">
    <property type="entry name" value="Radical SAM enzymes"/>
    <property type="match status" value="1"/>
</dbReference>
<dbReference type="InterPro" id="IPR007197">
    <property type="entry name" value="rSAM"/>
</dbReference>
<keyword evidence="14" id="KW-1185">Reference proteome</keyword>
<evidence type="ECO:0000313" key="14">
    <source>
        <dbReference type="Proteomes" id="UP000006001"/>
    </source>
</evidence>
<dbReference type="SFLD" id="SFLDG01063">
    <property type="entry name" value="activating_enzymes__group_1"/>
    <property type="match status" value="1"/>
</dbReference>
<keyword evidence="6" id="KW-0949">S-adenosyl-L-methionine</keyword>
<dbReference type="HOGENOM" id="CLU_089926_2_1_11"/>
<dbReference type="InterPro" id="IPR001989">
    <property type="entry name" value="Radical_activat_CS"/>
</dbReference>
<evidence type="ECO:0000256" key="4">
    <source>
        <dbReference type="ARBA" id="ARBA00014281"/>
    </source>
</evidence>
<dbReference type="PROSITE" id="PS01087">
    <property type="entry name" value="RADICAL_ACTIVATING"/>
    <property type="match status" value="1"/>
</dbReference>
<evidence type="ECO:0000256" key="2">
    <source>
        <dbReference type="ARBA" id="ARBA00003852"/>
    </source>
</evidence>
<evidence type="ECO:0000256" key="11">
    <source>
        <dbReference type="ARBA" id="ARBA00047365"/>
    </source>
</evidence>
<dbReference type="Proteomes" id="UP000006001">
    <property type="component" value="Unassembled WGS sequence"/>
</dbReference>
<dbReference type="EC" id="1.97.1.-" evidence="12"/>
<dbReference type="PANTHER" id="PTHR30352">
    <property type="entry name" value="PYRUVATE FORMATE-LYASE-ACTIVATING ENZYME"/>
    <property type="match status" value="1"/>
</dbReference>
<comment type="similarity">
    <text evidence="3 12">Belongs to the organic radical-activating enzymes family.</text>
</comment>
<dbReference type="InterPro" id="IPR012837">
    <property type="entry name" value="NrdG"/>
</dbReference>
<keyword evidence="9" id="KW-0408">Iron</keyword>
<evidence type="ECO:0000256" key="9">
    <source>
        <dbReference type="ARBA" id="ARBA00023004"/>
    </source>
</evidence>
<dbReference type="OrthoDB" id="9782387at2"/>
<dbReference type="InterPro" id="IPR013785">
    <property type="entry name" value="Aldolase_TIM"/>
</dbReference>
<dbReference type="Pfam" id="PF13353">
    <property type="entry name" value="Fer4_12"/>
    <property type="match status" value="1"/>
</dbReference>
<dbReference type="GO" id="GO:0051539">
    <property type="term" value="F:4 iron, 4 sulfur cluster binding"/>
    <property type="evidence" value="ECO:0007669"/>
    <property type="project" value="UniProtKB-KW"/>
</dbReference>
<dbReference type="InterPro" id="IPR034457">
    <property type="entry name" value="Organic_radical-activating"/>
</dbReference>
<dbReference type="GO" id="GO:0046872">
    <property type="term" value="F:metal ion binding"/>
    <property type="evidence" value="ECO:0007669"/>
    <property type="project" value="UniProtKB-KW"/>
</dbReference>
<dbReference type="STRING" id="649764.HMPREF0762_01777"/>
<evidence type="ECO:0000256" key="3">
    <source>
        <dbReference type="ARBA" id="ARBA00009777"/>
    </source>
</evidence>